<organism evidence="1">
    <name type="scientific">Candidatus Moduliflexus flocculans</name>
    <dbReference type="NCBI Taxonomy" id="1499966"/>
    <lineage>
        <taxon>Bacteria</taxon>
        <taxon>Candidatus Moduliflexota</taxon>
        <taxon>Candidatus Moduliflexia</taxon>
        <taxon>Candidatus Moduliflexales</taxon>
        <taxon>Candidatus Moduliflexaceae</taxon>
    </lineage>
</organism>
<proteinExistence type="predicted"/>
<dbReference type="AlphaFoldDB" id="A0A0S6VPX4"/>
<evidence type="ECO:0000313" key="2">
    <source>
        <dbReference type="Proteomes" id="UP000030700"/>
    </source>
</evidence>
<name>A0A0S6VPX4_9BACT</name>
<dbReference type="Proteomes" id="UP000030700">
    <property type="component" value="Unassembled WGS sequence"/>
</dbReference>
<keyword evidence="2" id="KW-1185">Reference proteome</keyword>
<dbReference type="InterPro" id="IPR029044">
    <property type="entry name" value="Nucleotide-diphossugar_trans"/>
</dbReference>
<accession>A0A0S6VPX4</accession>
<sequence length="343" mass="38281">MLHLAQQATSALRHATGVVIPVYFPDGIDVSTGAALLRDTVWAYSQQTANPTAICLSVDGTSCGEQIAQDLAAEFGVSLCISAENRGKLHGVTAGMRHLLRQRELAYFAVVDQDGDHFANELLNFLRATQHIETGVATSRVMLTGRRVSRHRSLGLLRDELEELCDRILLDALQYRAVVAQRPLRLEYVSSLEEFPDFHSGFHLFSRPVAEAIFLSEPQMMGLSEASYYRHACDAVMVVEALECGAYFGVVNRTAFNAQPISTFGRLNRVELAADMIVWPCQRLGIPLPFVEQWLANHLPRLRLNTLAPQGKDELDAIRRRVIRALADDPNRQIEPTFEPLFL</sequence>
<dbReference type="HOGENOM" id="CLU_808124_0_0_0"/>
<evidence type="ECO:0000313" key="1">
    <source>
        <dbReference type="EMBL" id="GAK49131.1"/>
    </source>
</evidence>
<evidence type="ECO:0008006" key="3">
    <source>
        <dbReference type="Google" id="ProtNLM"/>
    </source>
</evidence>
<dbReference type="SUPFAM" id="SSF53448">
    <property type="entry name" value="Nucleotide-diphospho-sugar transferases"/>
    <property type="match status" value="1"/>
</dbReference>
<dbReference type="EMBL" id="DF820455">
    <property type="protein sequence ID" value="GAK49131.1"/>
    <property type="molecule type" value="Genomic_DNA"/>
</dbReference>
<gene>
    <name evidence="1" type="ORF">U14_00349</name>
</gene>
<protein>
    <recommendedName>
        <fullName evidence="3">Glycosyltransferase 2-like domain-containing protein</fullName>
    </recommendedName>
</protein>
<dbReference type="Gene3D" id="3.90.550.10">
    <property type="entry name" value="Spore Coat Polysaccharide Biosynthesis Protein SpsA, Chain A"/>
    <property type="match status" value="1"/>
</dbReference>
<dbReference type="STRING" id="1499966.U14_00349"/>
<reference evidence="1" key="1">
    <citation type="journal article" date="2015" name="PeerJ">
        <title>First genomic representation of candidate bacterial phylum KSB3 points to enhanced environmental sensing as a trigger of wastewater bulking.</title>
        <authorList>
            <person name="Sekiguchi Y."/>
            <person name="Ohashi A."/>
            <person name="Parks D.H."/>
            <person name="Yamauchi T."/>
            <person name="Tyson G.W."/>
            <person name="Hugenholtz P."/>
        </authorList>
    </citation>
    <scope>NUCLEOTIDE SEQUENCE [LARGE SCALE GENOMIC DNA]</scope>
</reference>